<gene>
    <name evidence="2" type="ORF">OBBRIDRAFT_796383</name>
</gene>
<name>A0A8E2AMI4_9APHY</name>
<feature type="region of interest" description="Disordered" evidence="1">
    <location>
        <begin position="1"/>
        <end position="26"/>
    </location>
</feature>
<sequence length="345" mass="39056">MEVIAGGSSMRADVLSDTTNQPATSVNRPRLKRSIEFWDPSGTVMLISGSVAFRIHQEPLGCHSLIFRKLFSIPRWQDVADQLDDCPIIRLPDNPFELNLLLRAVLNTDRSVIGNTGSHARPKFSDVAAVVRLGYKYEMDDIWNDALDKVTPFFTATFPNWDSLEHYMARAPFEIGLRDAIVAVSLAHLTGAITMLPLAFYMCCQLEGDLLKGFARNGRRERLCLDDQIKCASGKELLERGAALVLFRVFRVYQGKVRPQVSCCKRAHLEAFRRCLSRFKDGIKDEVKNALDSQLDRIDNIQKFCPNCLAALRERELEARREVWEELPLYFGVGTQCWPTDAGDI</sequence>
<dbReference type="OrthoDB" id="2757430at2759"/>
<accession>A0A8E2AMI4</accession>
<evidence type="ECO:0000313" key="2">
    <source>
        <dbReference type="EMBL" id="OCH87261.1"/>
    </source>
</evidence>
<feature type="compositionally biased region" description="Polar residues" evidence="1">
    <location>
        <begin position="16"/>
        <end position="26"/>
    </location>
</feature>
<reference evidence="2 3" key="1">
    <citation type="submission" date="2016-07" db="EMBL/GenBank/DDBJ databases">
        <title>Draft genome of the white-rot fungus Obba rivulosa 3A-2.</title>
        <authorList>
            <consortium name="DOE Joint Genome Institute"/>
            <person name="Miettinen O."/>
            <person name="Riley R."/>
            <person name="Acob R."/>
            <person name="Barry K."/>
            <person name="Cullen D."/>
            <person name="De Vries R."/>
            <person name="Hainaut M."/>
            <person name="Hatakka A."/>
            <person name="Henrissat B."/>
            <person name="Hilden K."/>
            <person name="Kuo R."/>
            <person name="Labutti K."/>
            <person name="Lipzen A."/>
            <person name="Makela M.R."/>
            <person name="Sandor L."/>
            <person name="Spatafora J.W."/>
            <person name="Grigoriev I.V."/>
            <person name="Hibbett D.S."/>
        </authorList>
    </citation>
    <scope>NUCLEOTIDE SEQUENCE [LARGE SCALE GENOMIC DNA]</scope>
    <source>
        <strain evidence="2 3">3A-2</strain>
    </source>
</reference>
<organism evidence="2 3">
    <name type="scientific">Obba rivulosa</name>
    <dbReference type="NCBI Taxonomy" id="1052685"/>
    <lineage>
        <taxon>Eukaryota</taxon>
        <taxon>Fungi</taxon>
        <taxon>Dikarya</taxon>
        <taxon>Basidiomycota</taxon>
        <taxon>Agaricomycotina</taxon>
        <taxon>Agaricomycetes</taxon>
        <taxon>Polyporales</taxon>
        <taxon>Gelatoporiaceae</taxon>
        <taxon>Obba</taxon>
    </lineage>
</organism>
<dbReference type="AlphaFoldDB" id="A0A8E2AMI4"/>
<protein>
    <recommendedName>
        <fullName evidence="4">BTB domain-containing protein</fullName>
    </recommendedName>
</protein>
<keyword evidence="3" id="KW-1185">Reference proteome</keyword>
<dbReference type="Proteomes" id="UP000250043">
    <property type="component" value="Unassembled WGS sequence"/>
</dbReference>
<evidence type="ECO:0000256" key="1">
    <source>
        <dbReference type="SAM" id="MobiDB-lite"/>
    </source>
</evidence>
<evidence type="ECO:0008006" key="4">
    <source>
        <dbReference type="Google" id="ProtNLM"/>
    </source>
</evidence>
<evidence type="ECO:0000313" key="3">
    <source>
        <dbReference type="Proteomes" id="UP000250043"/>
    </source>
</evidence>
<proteinExistence type="predicted"/>
<dbReference type="EMBL" id="KV722492">
    <property type="protein sequence ID" value="OCH87261.1"/>
    <property type="molecule type" value="Genomic_DNA"/>
</dbReference>